<evidence type="ECO:0000313" key="2">
    <source>
        <dbReference type="EMBL" id="CAK9020267.1"/>
    </source>
</evidence>
<protein>
    <submittedName>
        <fullName evidence="2">Uncharacterized protein</fullName>
    </submittedName>
</protein>
<keyword evidence="3" id="KW-1185">Reference proteome</keyword>
<sequence>MVLLVLFAAGCNIVAPIAVLVHGPPKVHAEYRLDRQRSVAVVIDDPDSVVPSMGYRRVMLSTVQERLASGAKIREVIDARDTMAVLQRDSTQERMSLTEIGKAIGAEQVVWARVEGFSLAASTGEYRPNARLRVKVIDVSANEKAWPEDPPQGYALDVTMRVRPDYVPSSGPEQRTAMEELAEYTGRAMAELFYTAANDHPMARTPYRLLHLVEADHPGMPPPEGGARLDQLERGGDLSALACAAMLDAEDSHAPADAHAVIALGPPAVQRRVAALGAGPVARVPVPFGTPHATANVLRKLVRRCGVRFDACIAWSAFAARVARLTGFGPGRGDLALLLEADPHRPDIEATNPELVRSPHGDDAAIAPLAERVLRAAVSPARLPMADEGDDSDGAVTRVALLADPAASGSATLAWRGAALASAASGPIDLILPTGCAAARRVARLPEAGHTRILLDSDGLPQRLARVRLALAAYGSAKHEHASPGLVAYALSMGVAVVADRARVEGLHPRLPQGEPIDGLHAMHASVPIEIARAMLDVLESPAARA</sequence>
<evidence type="ECO:0000256" key="1">
    <source>
        <dbReference type="SAM" id="SignalP"/>
    </source>
</evidence>
<feature type="chain" id="PRO_5045749559" evidence="1">
    <location>
        <begin position="30"/>
        <end position="546"/>
    </location>
</feature>
<organism evidence="2 3">
    <name type="scientific">Durusdinium trenchii</name>
    <dbReference type="NCBI Taxonomy" id="1381693"/>
    <lineage>
        <taxon>Eukaryota</taxon>
        <taxon>Sar</taxon>
        <taxon>Alveolata</taxon>
        <taxon>Dinophyceae</taxon>
        <taxon>Suessiales</taxon>
        <taxon>Symbiodiniaceae</taxon>
        <taxon>Durusdinium</taxon>
    </lineage>
</organism>
<keyword evidence="1" id="KW-0732">Signal</keyword>
<name>A0ABP0K0Z3_9DINO</name>
<dbReference type="Proteomes" id="UP001642464">
    <property type="component" value="Unassembled WGS sequence"/>
</dbReference>
<accession>A0ABP0K0Z3</accession>
<evidence type="ECO:0000313" key="3">
    <source>
        <dbReference type="Proteomes" id="UP001642464"/>
    </source>
</evidence>
<proteinExistence type="predicted"/>
<comment type="caution">
    <text evidence="2">The sequence shown here is derived from an EMBL/GenBank/DDBJ whole genome shotgun (WGS) entry which is preliminary data.</text>
</comment>
<feature type="signal peptide" evidence="1">
    <location>
        <begin position="1"/>
        <end position="29"/>
    </location>
</feature>
<dbReference type="EMBL" id="CAXAMM010009414">
    <property type="protein sequence ID" value="CAK9020267.1"/>
    <property type="molecule type" value="Genomic_DNA"/>
</dbReference>
<reference evidence="2 3" key="1">
    <citation type="submission" date="2024-02" db="EMBL/GenBank/DDBJ databases">
        <authorList>
            <person name="Chen Y."/>
            <person name="Shah S."/>
            <person name="Dougan E. K."/>
            <person name="Thang M."/>
            <person name="Chan C."/>
        </authorList>
    </citation>
    <scope>NUCLEOTIDE SEQUENCE [LARGE SCALE GENOMIC DNA]</scope>
</reference>
<gene>
    <name evidence="2" type="ORF">SCF082_LOCUS14850</name>
</gene>